<dbReference type="GO" id="GO:0005576">
    <property type="term" value="C:extracellular region"/>
    <property type="evidence" value="ECO:0007669"/>
    <property type="project" value="UniProtKB-SubCell"/>
</dbReference>
<comment type="caution">
    <text evidence="7">The sequence shown here is derived from an EMBL/GenBank/DDBJ whole genome shotgun (WGS) entry which is preliminary data.</text>
</comment>
<dbReference type="Proteomes" id="UP001152607">
    <property type="component" value="Unassembled WGS sequence"/>
</dbReference>
<organism evidence="7 8">
    <name type="scientific">Periconia digitata</name>
    <dbReference type="NCBI Taxonomy" id="1303443"/>
    <lineage>
        <taxon>Eukaryota</taxon>
        <taxon>Fungi</taxon>
        <taxon>Dikarya</taxon>
        <taxon>Ascomycota</taxon>
        <taxon>Pezizomycotina</taxon>
        <taxon>Dothideomycetes</taxon>
        <taxon>Pleosporomycetidae</taxon>
        <taxon>Pleosporales</taxon>
        <taxon>Massarineae</taxon>
        <taxon>Periconiaceae</taxon>
        <taxon>Periconia</taxon>
    </lineage>
</organism>
<feature type="domain" description="AA1-like" evidence="6">
    <location>
        <begin position="45"/>
        <end position="161"/>
    </location>
</feature>
<keyword evidence="4" id="KW-1015">Disulfide bond</keyword>
<feature type="chain" id="PRO_5040772873" description="AA1-like domain-containing protein" evidence="5">
    <location>
        <begin position="17"/>
        <end position="180"/>
    </location>
</feature>
<name>A0A9W4XCP8_9PLEO</name>
<evidence type="ECO:0000256" key="1">
    <source>
        <dbReference type="ARBA" id="ARBA00004613"/>
    </source>
</evidence>
<evidence type="ECO:0000259" key="6">
    <source>
        <dbReference type="Pfam" id="PF16541"/>
    </source>
</evidence>
<evidence type="ECO:0000313" key="7">
    <source>
        <dbReference type="EMBL" id="CAI6225424.1"/>
    </source>
</evidence>
<dbReference type="InterPro" id="IPR032382">
    <property type="entry name" value="AltA1"/>
</dbReference>
<comment type="subcellular location">
    <subcellularLocation>
        <location evidence="1">Secreted</location>
    </subcellularLocation>
</comment>
<evidence type="ECO:0000256" key="2">
    <source>
        <dbReference type="ARBA" id="ARBA00022525"/>
    </source>
</evidence>
<protein>
    <recommendedName>
        <fullName evidence="6">AA1-like domain-containing protein</fullName>
    </recommendedName>
</protein>
<evidence type="ECO:0000256" key="5">
    <source>
        <dbReference type="SAM" id="SignalP"/>
    </source>
</evidence>
<dbReference type="Pfam" id="PF16541">
    <property type="entry name" value="AltA1"/>
    <property type="match status" value="1"/>
</dbReference>
<dbReference type="EMBL" id="CAOQHR010000001">
    <property type="protein sequence ID" value="CAI6225424.1"/>
    <property type="molecule type" value="Genomic_DNA"/>
</dbReference>
<keyword evidence="8" id="KW-1185">Reference proteome</keyword>
<feature type="signal peptide" evidence="5">
    <location>
        <begin position="1"/>
        <end position="16"/>
    </location>
</feature>
<dbReference type="OrthoDB" id="3539798at2759"/>
<keyword evidence="2" id="KW-0964">Secreted</keyword>
<gene>
    <name evidence="7" type="ORF">PDIGIT_LOCUS2</name>
</gene>
<evidence type="ECO:0000256" key="4">
    <source>
        <dbReference type="ARBA" id="ARBA00023157"/>
    </source>
</evidence>
<keyword evidence="3 5" id="KW-0732">Signal</keyword>
<evidence type="ECO:0000256" key="3">
    <source>
        <dbReference type="ARBA" id="ARBA00022729"/>
    </source>
</evidence>
<sequence>MYSSTLLLLASPLALAASLPPRALCLSTLPLFIIPNLEYSSLIQYSNPAHMSVSRANIDFNITGHTTSACAGAASGQTSSGAFFAFPSPIDCNEADGSAIETTFSYAGPSRTLQINETWICEGDQYLATATQALDLSCKGNLWQNPEWTEGEIYSSESVTCAPARVTMEPKITKVGPAGV</sequence>
<evidence type="ECO:0000313" key="8">
    <source>
        <dbReference type="Proteomes" id="UP001152607"/>
    </source>
</evidence>
<proteinExistence type="predicted"/>
<reference evidence="7" key="1">
    <citation type="submission" date="2023-01" db="EMBL/GenBank/DDBJ databases">
        <authorList>
            <person name="Van Ghelder C."/>
            <person name="Rancurel C."/>
        </authorList>
    </citation>
    <scope>NUCLEOTIDE SEQUENCE</scope>
    <source>
        <strain evidence="7">CNCM I-4278</strain>
    </source>
</reference>
<dbReference type="AlphaFoldDB" id="A0A9W4XCP8"/>
<accession>A0A9W4XCP8</accession>